<sequence>MLKVEDYSAVQLQSYSRLRAIPNDTCGAPDSAVTAMAHWDNASRFSPDRETFSESSAERTRAAHKARSQVPEKSAASQSLQSKGKAKEPAAKKPRKDAPPKDGAKKKANPFYGASDASPGPPAGRAEQPPNLHIQLHTEETRNGSSQPQPAAQD</sequence>
<keyword evidence="2" id="KW-1185">Reference proteome</keyword>
<evidence type="ECO:0000313" key="1">
    <source>
        <dbReference type="EMBL" id="KAH8017622.1"/>
    </source>
</evidence>
<accession>A0ACB8GDT8</accession>
<evidence type="ECO:0000313" key="2">
    <source>
        <dbReference type="Proteomes" id="UP000827872"/>
    </source>
</evidence>
<gene>
    <name evidence="1" type="ORF">K3G42_031297</name>
</gene>
<comment type="caution">
    <text evidence="1">The sequence shown here is derived from an EMBL/GenBank/DDBJ whole genome shotgun (WGS) entry which is preliminary data.</text>
</comment>
<dbReference type="EMBL" id="CM037614">
    <property type="protein sequence ID" value="KAH8017622.1"/>
    <property type="molecule type" value="Genomic_DNA"/>
</dbReference>
<protein>
    <submittedName>
        <fullName evidence="1">Uncharacterized protein</fullName>
    </submittedName>
</protein>
<proteinExistence type="predicted"/>
<reference evidence="1" key="1">
    <citation type="submission" date="2021-08" db="EMBL/GenBank/DDBJ databases">
        <title>The first chromosome-level gecko genome reveals the dynamic sex chromosomes of Neotropical dwarf geckos (Sphaerodactylidae: Sphaerodactylus).</title>
        <authorList>
            <person name="Pinto B.J."/>
            <person name="Keating S.E."/>
            <person name="Gamble T."/>
        </authorList>
    </citation>
    <scope>NUCLEOTIDE SEQUENCE</scope>
    <source>
        <strain evidence="1">TG3544</strain>
    </source>
</reference>
<dbReference type="Proteomes" id="UP000827872">
    <property type="component" value="Linkage Group LG01"/>
</dbReference>
<name>A0ACB8GDT8_9SAUR</name>
<organism evidence="1 2">
    <name type="scientific">Sphaerodactylus townsendi</name>
    <dbReference type="NCBI Taxonomy" id="933632"/>
    <lineage>
        <taxon>Eukaryota</taxon>
        <taxon>Metazoa</taxon>
        <taxon>Chordata</taxon>
        <taxon>Craniata</taxon>
        <taxon>Vertebrata</taxon>
        <taxon>Euteleostomi</taxon>
        <taxon>Lepidosauria</taxon>
        <taxon>Squamata</taxon>
        <taxon>Bifurcata</taxon>
        <taxon>Gekkota</taxon>
        <taxon>Sphaerodactylidae</taxon>
        <taxon>Sphaerodactylus</taxon>
    </lineage>
</organism>